<organism evidence="1 2">
    <name type="scientific">Acidipropionibacterium virtanenii</name>
    <dbReference type="NCBI Taxonomy" id="2057246"/>
    <lineage>
        <taxon>Bacteria</taxon>
        <taxon>Bacillati</taxon>
        <taxon>Actinomycetota</taxon>
        <taxon>Actinomycetes</taxon>
        <taxon>Propionibacteriales</taxon>
        <taxon>Propionibacteriaceae</taxon>
        <taxon>Acidipropionibacterium</taxon>
    </lineage>
</organism>
<evidence type="ECO:0000313" key="1">
    <source>
        <dbReference type="EMBL" id="AXE37368.1"/>
    </source>
</evidence>
<sequence length="89" mass="9065">MLFGRVSSRHGGVDHRPELTAKTLSVGSFTGAGGPATNAAVTFAALCRALGEGGVTGLLTALDGGSWKDRFEPLLPWMDDPGLPGIVAS</sequence>
<name>A0A344UQ20_9ACTN</name>
<reference evidence="1 2" key="1">
    <citation type="submission" date="2017-12" db="EMBL/GenBank/DDBJ databases">
        <title>The whole genome sequence of the Acidipropionibacterium virtanenii sp. nov. type strain JS278.</title>
        <authorList>
            <person name="Laine P."/>
            <person name="Deptula P."/>
            <person name="Varmanen P."/>
            <person name="Auvinen P."/>
        </authorList>
    </citation>
    <scope>NUCLEOTIDE SEQUENCE [LARGE SCALE GENOMIC DNA]</scope>
    <source>
        <strain evidence="1 2">JS278</strain>
    </source>
</reference>
<evidence type="ECO:0008006" key="3">
    <source>
        <dbReference type="Google" id="ProtNLM"/>
    </source>
</evidence>
<dbReference type="Proteomes" id="UP000251995">
    <property type="component" value="Chromosome"/>
</dbReference>
<dbReference type="RefSeq" id="WP_114043530.1">
    <property type="nucleotide sequence ID" value="NZ_CP025198.1"/>
</dbReference>
<gene>
    <name evidence="1" type="ORF">JS278_00171</name>
</gene>
<dbReference type="EMBL" id="CP025198">
    <property type="protein sequence ID" value="AXE37368.1"/>
    <property type="molecule type" value="Genomic_DNA"/>
</dbReference>
<proteinExistence type="predicted"/>
<dbReference type="AlphaFoldDB" id="A0A344UQ20"/>
<dbReference type="KEGG" id="acij:JS278_00171"/>
<accession>A0A344UQ20</accession>
<keyword evidence="2" id="KW-1185">Reference proteome</keyword>
<evidence type="ECO:0000313" key="2">
    <source>
        <dbReference type="Proteomes" id="UP000251995"/>
    </source>
</evidence>
<protein>
    <recommendedName>
        <fullName evidence="3">Carbohydrate kinase PfkB domain-containing protein</fullName>
    </recommendedName>
</protein>